<gene>
    <name evidence="2" type="ORF">KME25_20920</name>
</gene>
<evidence type="ECO:0000256" key="1">
    <source>
        <dbReference type="SAM" id="Phobius"/>
    </source>
</evidence>
<evidence type="ECO:0000313" key="2">
    <source>
        <dbReference type="EMBL" id="MBW4546881.1"/>
    </source>
</evidence>
<comment type="caution">
    <text evidence="2">The sequence shown here is derived from an EMBL/GenBank/DDBJ whole genome shotgun (WGS) entry which is preliminary data.</text>
</comment>
<feature type="transmembrane region" description="Helical" evidence="1">
    <location>
        <begin position="244"/>
        <end position="261"/>
    </location>
</feature>
<dbReference type="AlphaFoldDB" id="A0A951PPA6"/>
<dbReference type="Proteomes" id="UP000753908">
    <property type="component" value="Unassembled WGS sequence"/>
</dbReference>
<feature type="transmembrane region" description="Helical" evidence="1">
    <location>
        <begin position="21"/>
        <end position="44"/>
    </location>
</feature>
<evidence type="ECO:0000313" key="3">
    <source>
        <dbReference type="Proteomes" id="UP000753908"/>
    </source>
</evidence>
<keyword evidence="1" id="KW-1133">Transmembrane helix</keyword>
<feature type="transmembrane region" description="Helical" evidence="1">
    <location>
        <begin position="64"/>
        <end position="85"/>
    </location>
</feature>
<dbReference type="EMBL" id="JAHHIF010000031">
    <property type="protein sequence ID" value="MBW4546881.1"/>
    <property type="molecule type" value="Genomic_DNA"/>
</dbReference>
<protein>
    <submittedName>
        <fullName evidence="2">DUF2182 domain-containing protein</fullName>
    </submittedName>
</protein>
<reference evidence="2" key="1">
    <citation type="submission" date="2021-05" db="EMBL/GenBank/DDBJ databases">
        <authorList>
            <person name="Pietrasiak N."/>
            <person name="Ward R."/>
            <person name="Stajich J.E."/>
            <person name="Kurbessoian T."/>
        </authorList>
    </citation>
    <scope>NUCLEOTIDE SEQUENCE</scope>
    <source>
        <strain evidence="2">CPER-KK1</strain>
    </source>
</reference>
<dbReference type="InterPro" id="IPR018688">
    <property type="entry name" value="PpoB2-like"/>
</dbReference>
<reference evidence="2" key="2">
    <citation type="journal article" date="2022" name="Microbiol. Resour. Announc.">
        <title>Metagenome Sequencing to Explore Phylogenomics of Terrestrial Cyanobacteria.</title>
        <authorList>
            <person name="Ward R.D."/>
            <person name="Stajich J.E."/>
            <person name="Johansen J.R."/>
            <person name="Huntemann M."/>
            <person name="Clum A."/>
            <person name="Foster B."/>
            <person name="Foster B."/>
            <person name="Roux S."/>
            <person name="Palaniappan K."/>
            <person name="Varghese N."/>
            <person name="Mukherjee S."/>
            <person name="Reddy T.B.K."/>
            <person name="Daum C."/>
            <person name="Copeland A."/>
            <person name="Chen I.A."/>
            <person name="Ivanova N.N."/>
            <person name="Kyrpides N.C."/>
            <person name="Shapiro N."/>
            <person name="Eloe-Fadrosh E.A."/>
            <person name="Pietrasiak N."/>
        </authorList>
    </citation>
    <scope>NUCLEOTIDE SEQUENCE</scope>
    <source>
        <strain evidence="2">CPER-KK1</strain>
    </source>
</reference>
<keyword evidence="1" id="KW-0812">Transmembrane</keyword>
<dbReference type="Pfam" id="PF09948">
    <property type="entry name" value="PpoB2"/>
    <property type="match status" value="1"/>
</dbReference>
<sequence>MLGKPSEVEPASRLPALSNVFNNDVAILWGVILVAWVLTLLAAATGQEHLLHHNALIEHNPLPFPLKLLLFLAAWQVMTTAMMLPSTLPLVRLFVRASREQPQPRLVLLTFLGAYIAIWTGFAIVAFVGDMGLHWLLHHWFWLHQHPWMIAGSTLLLAGGFQFSGLKEQCLKACRHPLSFLTHHYQRGLQGAWNLGTRHGLYCLGCCWALMLVMFAVGVGHFTWMVVLTAVMTLERTWKRGGELVPVIGVVFLVWGVLVLLHPNWLPDLLGGHA</sequence>
<keyword evidence="1" id="KW-0472">Membrane</keyword>
<feature type="transmembrane region" description="Helical" evidence="1">
    <location>
        <begin position="201"/>
        <end position="224"/>
    </location>
</feature>
<proteinExistence type="predicted"/>
<accession>A0A951PPA6</accession>
<organism evidence="2 3">
    <name type="scientific">Symplocastrum torsivum CPER-KK1</name>
    <dbReference type="NCBI Taxonomy" id="450513"/>
    <lineage>
        <taxon>Bacteria</taxon>
        <taxon>Bacillati</taxon>
        <taxon>Cyanobacteriota</taxon>
        <taxon>Cyanophyceae</taxon>
        <taxon>Oscillatoriophycideae</taxon>
        <taxon>Oscillatoriales</taxon>
        <taxon>Microcoleaceae</taxon>
        <taxon>Symplocastrum</taxon>
    </lineage>
</organism>
<feature type="transmembrane region" description="Helical" evidence="1">
    <location>
        <begin position="106"/>
        <end position="128"/>
    </location>
</feature>
<name>A0A951PPA6_9CYAN</name>